<gene>
    <name evidence="1" type="ORF">EZS28_017032</name>
</gene>
<dbReference type="Proteomes" id="UP000324800">
    <property type="component" value="Unassembled WGS sequence"/>
</dbReference>
<dbReference type="AlphaFoldDB" id="A0A5J4VYK9"/>
<dbReference type="EMBL" id="SNRW01004374">
    <property type="protein sequence ID" value="KAA6387443.1"/>
    <property type="molecule type" value="Genomic_DNA"/>
</dbReference>
<accession>A0A5J4VYK9</accession>
<name>A0A5J4VYK9_9EUKA</name>
<evidence type="ECO:0000313" key="1">
    <source>
        <dbReference type="EMBL" id="KAA6387443.1"/>
    </source>
</evidence>
<comment type="caution">
    <text evidence="1">The sequence shown here is derived from an EMBL/GenBank/DDBJ whole genome shotgun (WGS) entry which is preliminary data.</text>
</comment>
<proteinExistence type="predicted"/>
<reference evidence="1 2" key="1">
    <citation type="submission" date="2019-03" db="EMBL/GenBank/DDBJ databases">
        <title>Single cell metagenomics reveals metabolic interactions within the superorganism composed of flagellate Streblomastix strix and complex community of Bacteroidetes bacteria on its surface.</title>
        <authorList>
            <person name="Treitli S.C."/>
            <person name="Kolisko M."/>
            <person name="Husnik F."/>
            <person name="Keeling P."/>
            <person name="Hampl V."/>
        </authorList>
    </citation>
    <scope>NUCLEOTIDE SEQUENCE [LARGE SCALE GENOMIC DNA]</scope>
    <source>
        <strain evidence="1">ST1C</strain>
    </source>
</reference>
<protein>
    <submittedName>
        <fullName evidence="1">Uncharacterized protein</fullName>
    </submittedName>
</protein>
<evidence type="ECO:0000313" key="2">
    <source>
        <dbReference type="Proteomes" id="UP000324800"/>
    </source>
</evidence>
<sequence>MRYLKWTHLKQLLIANHRQAFSSGGEHDDNVAVSEEGTVEATTTKLIHNDIKQLLDGKLARSSVISEDSRSSNRLQQHDCCRKDEKTESTNIRLQDLITGPVQFERIEIQMHKRGTHETTAVLSFGCYTQNFVNLLFTYMINKVKT</sequence>
<organism evidence="1 2">
    <name type="scientific">Streblomastix strix</name>
    <dbReference type="NCBI Taxonomy" id="222440"/>
    <lineage>
        <taxon>Eukaryota</taxon>
        <taxon>Metamonada</taxon>
        <taxon>Preaxostyla</taxon>
        <taxon>Oxymonadida</taxon>
        <taxon>Streblomastigidae</taxon>
        <taxon>Streblomastix</taxon>
    </lineage>
</organism>